<gene>
    <name evidence="4" type="ORF">Y900_029860</name>
</gene>
<evidence type="ECO:0000256" key="3">
    <source>
        <dbReference type="PIRNR" id="PIRNR029218"/>
    </source>
</evidence>
<dbReference type="AlphaFoldDB" id="A0A064CDM6"/>
<evidence type="ECO:0000313" key="5">
    <source>
        <dbReference type="Proteomes" id="UP000022835"/>
    </source>
</evidence>
<accession>A0A064CDM6</accession>
<dbReference type="InterPro" id="IPR007712">
    <property type="entry name" value="RelE/ParE_toxin"/>
</dbReference>
<evidence type="ECO:0000256" key="1">
    <source>
        <dbReference type="ARBA" id="ARBA00006226"/>
    </source>
</evidence>
<dbReference type="InterPro" id="IPR051803">
    <property type="entry name" value="TA_system_RelE-like_toxin"/>
</dbReference>
<proteinExistence type="inferred from homology"/>
<dbReference type="Gene3D" id="3.30.2310.20">
    <property type="entry name" value="RelE-like"/>
    <property type="match status" value="1"/>
</dbReference>
<dbReference type="InterPro" id="IPR035093">
    <property type="entry name" value="RelE/ParE_toxin_dom_sf"/>
</dbReference>
<name>A0A064CDM6_9MYCO</name>
<dbReference type="RefSeq" id="WP_036349256.1">
    <property type="nucleotide sequence ID" value="NZ_JALN02000003.1"/>
</dbReference>
<sequence length="98" mass="11560">MSRYVLPPAARIDLEHIWDYTRQRWSDDQAERYTRELQRATELVADNPLIGRPCDEVRAGYRQHAVGSHTLYYRVADADLIDIVRILHKRMDVDAHLD</sequence>
<dbReference type="EMBL" id="JALN02000003">
    <property type="protein sequence ID" value="KDE96842.1"/>
    <property type="molecule type" value="Genomic_DNA"/>
</dbReference>
<dbReference type="InterPro" id="IPR028344">
    <property type="entry name" value="ParE1/4"/>
</dbReference>
<reference evidence="4" key="1">
    <citation type="submission" date="2014-05" db="EMBL/GenBank/DDBJ databases">
        <title>Genome sequence of Mycobacterium aromaticivorans strain JS19b1T (= DSM 45407T).</title>
        <authorList>
            <person name="Kwak Y."/>
            <person name="Park G.-S."/>
            <person name="Li Q.X."/>
            <person name="Lee S.-E."/>
            <person name="Shin J.-H."/>
        </authorList>
    </citation>
    <scope>NUCLEOTIDE SEQUENCE [LARGE SCALE GENOMIC DNA]</scope>
    <source>
        <strain evidence="4">JS19b1</strain>
    </source>
</reference>
<dbReference type="PANTHER" id="PTHR33755:SF9">
    <property type="entry name" value="TOXIN PARE1"/>
    <property type="match status" value="1"/>
</dbReference>
<evidence type="ECO:0000313" key="4">
    <source>
        <dbReference type="EMBL" id="KDE96842.1"/>
    </source>
</evidence>
<comment type="caution">
    <text evidence="4">The sequence shown here is derived from an EMBL/GenBank/DDBJ whole genome shotgun (WGS) entry which is preliminary data.</text>
</comment>
<dbReference type="PANTHER" id="PTHR33755">
    <property type="entry name" value="TOXIN PARE1-RELATED"/>
    <property type="match status" value="1"/>
</dbReference>
<dbReference type="eggNOG" id="COG3668">
    <property type="taxonomic scope" value="Bacteria"/>
</dbReference>
<organism evidence="4 5">
    <name type="scientific">Mycolicibacterium aromaticivorans JS19b1 = JCM 16368</name>
    <dbReference type="NCBI Taxonomy" id="1440774"/>
    <lineage>
        <taxon>Bacteria</taxon>
        <taxon>Bacillati</taxon>
        <taxon>Actinomycetota</taxon>
        <taxon>Actinomycetes</taxon>
        <taxon>Mycobacteriales</taxon>
        <taxon>Mycobacteriaceae</taxon>
        <taxon>Mycolicibacterium</taxon>
    </lineage>
</organism>
<dbReference type="PIRSF" id="PIRSF029218">
    <property type="entry name" value="ParE"/>
    <property type="match status" value="1"/>
</dbReference>
<protein>
    <recommendedName>
        <fullName evidence="3">Toxin</fullName>
    </recommendedName>
</protein>
<keyword evidence="2" id="KW-1277">Toxin-antitoxin system</keyword>
<dbReference type="Pfam" id="PF05016">
    <property type="entry name" value="ParE_toxin"/>
    <property type="match status" value="1"/>
</dbReference>
<evidence type="ECO:0000256" key="2">
    <source>
        <dbReference type="ARBA" id="ARBA00022649"/>
    </source>
</evidence>
<dbReference type="Proteomes" id="UP000022835">
    <property type="component" value="Unassembled WGS sequence"/>
</dbReference>
<keyword evidence="5" id="KW-1185">Reference proteome</keyword>
<comment type="similarity">
    <text evidence="1 3">Belongs to the RelE toxin family.</text>
</comment>